<evidence type="ECO:0000256" key="5">
    <source>
        <dbReference type="ARBA" id="ARBA00022840"/>
    </source>
</evidence>
<dbReference type="EMBL" id="HACG01004285">
    <property type="protein sequence ID" value="CEK51150.1"/>
    <property type="molecule type" value="Transcribed_RNA"/>
</dbReference>
<evidence type="ECO:0000259" key="7">
    <source>
        <dbReference type="PROSITE" id="PS50011"/>
    </source>
</evidence>
<protein>
    <recommendedName>
        <fullName evidence="7">Protein kinase domain-containing protein</fullName>
    </recommendedName>
</protein>
<feature type="compositionally biased region" description="Basic residues" evidence="6">
    <location>
        <begin position="28"/>
        <end position="38"/>
    </location>
</feature>
<evidence type="ECO:0000256" key="2">
    <source>
        <dbReference type="ARBA" id="ARBA00022679"/>
    </source>
</evidence>
<keyword evidence="2" id="KW-0808">Transferase</keyword>
<evidence type="ECO:0000256" key="1">
    <source>
        <dbReference type="ARBA" id="ARBA00022527"/>
    </source>
</evidence>
<dbReference type="SUPFAM" id="SSF56112">
    <property type="entry name" value="Protein kinase-like (PK-like)"/>
    <property type="match status" value="1"/>
</dbReference>
<dbReference type="PANTHER" id="PTHR46485">
    <property type="entry name" value="LIM DOMAIN KINASE 1"/>
    <property type="match status" value="1"/>
</dbReference>
<feature type="domain" description="Protein kinase" evidence="7">
    <location>
        <begin position="1"/>
        <end position="113"/>
    </location>
</feature>
<keyword evidence="1" id="KW-0723">Serine/threonine-protein kinase</keyword>
<dbReference type="PROSITE" id="PS50011">
    <property type="entry name" value="PROTEIN_KINASE_DOM"/>
    <property type="match status" value="1"/>
</dbReference>
<dbReference type="InterPro" id="IPR011009">
    <property type="entry name" value="Kinase-like_dom_sf"/>
</dbReference>
<gene>
    <name evidence="8" type="primary">ORF12645</name>
</gene>
<keyword evidence="5" id="KW-0067">ATP-binding</keyword>
<evidence type="ECO:0000256" key="6">
    <source>
        <dbReference type="SAM" id="MobiDB-lite"/>
    </source>
</evidence>
<evidence type="ECO:0000256" key="3">
    <source>
        <dbReference type="ARBA" id="ARBA00022741"/>
    </source>
</evidence>
<feature type="non-terminal residue" evidence="8">
    <location>
        <position position="113"/>
    </location>
</feature>
<keyword evidence="3" id="KW-0547">Nucleotide-binding</keyword>
<feature type="non-terminal residue" evidence="8">
    <location>
        <position position="1"/>
    </location>
</feature>
<dbReference type="GO" id="GO:0005524">
    <property type="term" value="F:ATP binding"/>
    <property type="evidence" value="ECO:0007669"/>
    <property type="project" value="UniProtKB-KW"/>
</dbReference>
<dbReference type="GO" id="GO:0030036">
    <property type="term" value="P:actin cytoskeleton organization"/>
    <property type="evidence" value="ECO:0007669"/>
    <property type="project" value="TreeGrafter"/>
</dbReference>
<sequence length="113" mass="12826">RREVSQFYTPAEKGKEGDSGGGSSGAVGRKKKRFSRRKRGTVVGNPYWMAPEMMTKGVYDEKVDVFSYGIIVCEIIARVTADPDYLPRSFDFGLNVEAFHQRFCQDVPEPYMM</sequence>
<reference evidence="8" key="1">
    <citation type="submission" date="2014-12" db="EMBL/GenBank/DDBJ databases">
        <title>Insight into the proteome of Arion vulgaris.</title>
        <authorList>
            <person name="Aradska J."/>
            <person name="Bulat T."/>
            <person name="Smidak R."/>
            <person name="Sarate P."/>
            <person name="Gangsoo J."/>
            <person name="Sialana F."/>
            <person name="Bilban M."/>
            <person name="Lubec G."/>
        </authorList>
    </citation>
    <scope>NUCLEOTIDE SEQUENCE</scope>
    <source>
        <tissue evidence="8">Skin</tissue>
    </source>
</reference>
<accession>A0A0B6Y6L6</accession>
<dbReference type="GO" id="GO:0005737">
    <property type="term" value="C:cytoplasm"/>
    <property type="evidence" value="ECO:0007669"/>
    <property type="project" value="TreeGrafter"/>
</dbReference>
<dbReference type="Gene3D" id="1.10.510.10">
    <property type="entry name" value="Transferase(Phosphotransferase) domain 1"/>
    <property type="match status" value="1"/>
</dbReference>
<name>A0A0B6Y6L6_9EUPU</name>
<dbReference type="InterPro" id="IPR000719">
    <property type="entry name" value="Prot_kinase_dom"/>
</dbReference>
<evidence type="ECO:0000256" key="4">
    <source>
        <dbReference type="ARBA" id="ARBA00022777"/>
    </source>
</evidence>
<dbReference type="AlphaFoldDB" id="A0A0B6Y6L6"/>
<keyword evidence="4" id="KW-0418">Kinase</keyword>
<dbReference type="Pfam" id="PF00069">
    <property type="entry name" value="Pkinase"/>
    <property type="match status" value="1"/>
</dbReference>
<proteinExistence type="predicted"/>
<feature type="region of interest" description="Disordered" evidence="6">
    <location>
        <begin position="1"/>
        <end position="38"/>
    </location>
</feature>
<dbReference type="GO" id="GO:0005634">
    <property type="term" value="C:nucleus"/>
    <property type="evidence" value="ECO:0007669"/>
    <property type="project" value="TreeGrafter"/>
</dbReference>
<evidence type="ECO:0000313" key="8">
    <source>
        <dbReference type="EMBL" id="CEK51150.1"/>
    </source>
</evidence>
<organism evidence="8">
    <name type="scientific">Arion vulgaris</name>
    <dbReference type="NCBI Taxonomy" id="1028688"/>
    <lineage>
        <taxon>Eukaryota</taxon>
        <taxon>Metazoa</taxon>
        <taxon>Spiralia</taxon>
        <taxon>Lophotrochozoa</taxon>
        <taxon>Mollusca</taxon>
        <taxon>Gastropoda</taxon>
        <taxon>Heterobranchia</taxon>
        <taxon>Euthyneura</taxon>
        <taxon>Panpulmonata</taxon>
        <taxon>Eupulmonata</taxon>
        <taxon>Stylommatophora</taxon>
        <taxon>Helicina</taxon>
        <taxon>Arionoidea</taxon>
        <taxon>Arionidae</taxon>
        <taxon>Arion</taxon>
    </lineage>
</organism>
<dbReference type="GO" id="GO:0004674">
    <property type="term" value="F:protein serine/threonine kinase activity"/>
    <property type="evidence" value="ECO:0007669"/>
    <property type="project" value="UniProtKB-KW"/>
</dbReference>
<dbReference type="InterPro" id="IPR050940">
    <property type="entry name" value="Actin_reg-Ser/Thr_kinase"/>
</dbReference>
<dbReference type="PANTHER" id="PTHR46485:SF4">
    <property type="entry name" value="LIM DOMAIN KINASE 1"/>
    <property type="match status" value="1"/>
</dbReference>